<evidence type="ECO:0000256" key="1">
    <source>
        <dbReference type="ARBA" id="ARBA00004141"/>
    </source>
</evidence>
<feature type="transmembrane region" description="Helical" evidence="5">
    <location>
        <begin position="86"/>
        <end position="107"/>
    </location>
</feature>
<feature type="transmembrane region" description="Helical" evidence="5">
    <location>
        <begin position="45"/>
        <end position="74"/>
    </location>
</feature>
<keyword evidence="3 5" id="KW-1133">Transmembrane helix</keyword>
<dbReference type="KEGG" id="hba:Hbal_1045"/>
<keyword evidence="7" id="KW-1185">Reference proteome</keyword>
<dbReference type="Proteomes" id="UP000002745">
    <property type="component" value="Chromosome"/>
</dbReference>
<evidence type="ECO:0000256" key="5">
    <source>
        <dbReference type="RuleBase" id="RU363041"/>
    </source>
</evidence>
<organism evidence="6 7">
    <name type="scientific">Hirschia baltica (strain ATCC 49814 / DSM 5838 / IFAM 1418)</name>
    <dbReference type="NCBI Taxonomy" id="582402"/>
    <lineage>
        <taxon>Bacteria</taxon>
        <taxon>Pseudomonadati</taxon>
        <taxon>Pseudomonadota</taxon>
        <taxon>Alphaproteobacteria</taxon>
        <taxon>Hyphomonadales</taxon>
        <taxon>Hyphomonadaceae</taxon>
        <taxon>Hirschia</taxon>
    </lineage>
</organism>
<evidence type="ECO:0000313" key="6">
    <source>
        <dbReference type="EMBL" id="ACT58739.1"/>
    </source>
</evidence>
<feature type="transmembrane region" description="Helical" evidence="5">
    <location>
        <begin position="260"/>
        <end position="277"/>
    </location>
</feature>
<feature type="transmembrane region" description="Helical" evidence="5">
    <location>
        <begin position="12"/>
        <end position="33"/>
    </location>
</feature>
<keyword evidence="4 5" id="KW-0472">Membrane</keyword>
<keyword evidence="5" id="KW-1003">Cell membrane</keyword>
<dbReference type="AlphaFoldDB" id="C6XRA7"/>
<name>C6XRA7_HIRBI</name>
<evidence type="ECO:0000256" key="3">
    <source>
        <dbReference type="ARBA" id="ARBA00022989"/>
    </source>
</evidence>
<reference evidence="7" key="1">
    <citation type="journal article" date="2011" name="J. Bacteriol.">
        <title>Genome sequences of eight morphologically diverse alphaproteobacteria.</title>
        <authorList>
            <consortium name="US DOE Joint Genome Institute"/>
            <person name="Brown P.J."/>
            <person name="Kysela D.T."/>
            <person name="Buechlein A."/>
            <person name="Hemmerich C."/>
            <person name="Brun Y.V."/>
        </authorList>
    </citation>
    <scope>NUCLEOTIDE SEQUENCE [LARGE SCALE GENOMIC DNA]</scope>
    <source>
        <strain evidence="7">ATCC 49814 / DSM 5838 / IFAM 1418</strain>
    </source>
</reference>
<comment type="similarity">
    <text evidence="5">Belongs to the 4-toluene sulfonate uptake permease (TSUP) (TC 2.A.102) family.</text>
</comment>
<accession>C6XRA7</accession>
<dbReference type="HOGENOM" id="CLU_936570_0_0_5"/>
<dbReference type="InterPro" id="IPR002781">
    <property type="entry name" value="TM_pro_TauE-like"/>
</dbReference>
<dbReference type="Pfam" id="PF01925">
    <property type="entry name" value="TauE"/>
    <property type="match status" value="1"/>
</dbReference>
<keyword evidence="2 5" id="KW-0812">Transmembrane</keyword>
<dbReference type="PANTHER" id="PTHR43701:SF2">
    <property type="entry name" value="MEMBRANE TRANSPORTER PROTEIN YJNA-RELATED"/>
    <property type="match status" value="1"/>
</dbReference>
<dbReference type="GO" id="GO:0005886">
    <property type="term" value="C:plasma membrane"/>
    <property type="evidence" value="ECO:0007669"/>
    <property type="project" value="UniProtKB-SubCell"/>
</dbReference>
<evidence type="ECO:0000313" key="7">
    <source>
        <dbReference type="Proteomes" id="UP000002745"/>
    </source>
</evidence>
<feature type="transmembrane region" description="Helical" evidence="5">
    <location>
        <begin position="289"/>
        <end position="307"/>
    </location>
</feature>
<dbReference type="STRING" id="582402.Hbal_1045"/>
<sequence>MNLTSPTINRVTLCVSAACCLLALLYAFVLFNARLNIDTLISNWYLLFVGIFGATIANASGTGGGVVFLPVFNAMNESGQFALSQANILAASFLIQCFGMTMGAIVWCKNLYKPNTQSISISTSDFWNSAGLILLLAIPTMLLTQYWVFIDPFWVLFAFKIFSICLGIAVVVSTLKNANQPNNTLKTQISSQDMRILLCLAPIGGFANALFSVGLGEIIALFLFVRGYCITTSSGLAVFISSISVLIGAPFHIFAGNVPWMIIAITAPGALIGGFIARKIALSLGAFKLKLLAGGWIAISGILLLFFKVN</sequence>
<proteinExistence type="inferred from homology"/>
<dbReference type="InterPro" id="IPR051598">
    <property type="entry name" value="TSUP/Inactive_protease-like"/>
</dbReference>
<gene>
    <name evidence="6" type="ordered locus">Hbal_1045</name>
</gene>
<dbReference type="EMBL" id="CP001678">
    <property type="protein sequence ID" value="ACT58739.1"/>
    <property type="molecule type" value="Genomic_DNA"/>
</dbReference>
<feature type="transmembrane region" description="Helical" evidence="5">
    <location>
        <begin position="127"/>
        <end position="148"/>
    </location>
</feature>
<dbReference type="eggNOG" id="COG0730">
    <property type="taxonomic scope" value="Bacteria"/>
</dbReference>
<evidence type="ECO:0000256" key="4">
    <source>
        <dbReference type="ARBA" id="ARBA00023136"/>
    </source>
</evidence>
<protein>
    <recommendedName>
        <fullName evidence="5">Probable membrane transporter protein</fullName>
    </recommendedName>
</protein>
<comment type="subcellular location">
    <subcellularLocation>
        <location evidence="5">Cell membrane</location>
        <topology evidence="5">Multi-pass membrane protein</topology>
    </subcellularLocation>
    <subcellularLocation>
        <location evidence="1">Membrane</location>
        <topology evidence="1">Multi-pass membrane protein</topology>
    </subcellularLocation>
</comment>
<evidence type="ECO:0000256" key="2">
    <source>
        <dbReference type="ARBA" id="ARBA00022692"/>
    </source>
</evidence>
<dbReference type="PANTHER" id="PTHR43701">
    <property type="entry name" value="MEMBRANE TRANSPORTER PROTEIN MJ0441-RELATED"/>
    <property type="match status" value="1"/>
</dbReference>
<feature type="transmembrane region" description="Helical" evidence="5">
    <location>
        <begin position="155"/>
        <end position="175"/>
    </location>
</feature>
<feature type="transmembrane region" description="Helical" evidence="5">
    <location>
        <begin position="236"/>
        <end position="254"/>
    </location>
</feature>
<dbReference type="RefSeq" id="WP_015826889.1">
    <property type="nucleotide sequence ID" value="NC_012982.1"/>
</dbReference>
<feature type="transmembrane region" description="Helical" evidence="5">
    <location>
        <begin position="195"/>
        <end position="224"/>
    </location>
</feature>